<feature type="region of interest" description="Disordered" evidence="5">
    <location>
        <begin position="322"/>
        <end position="350"/>
    </location>
</feature>
<evidence type="ECO:0000313" key="7">
    <source>
        <dbReference type="Proteomes" id="UP001165135"/>
    </source>
</evidence>
<dbReference type="AlphaFoldDB" id="A0A9W6VTI6"/>
<dbReference type="PRINTS" id="PR01217">
    <property type="entry name" value="PRICHEXTENSN"/>
</dbReference>
<dbReference type="InterPro" id="IPR039425">
    <property type="entry name" value="RNA_pol_sigma-70-like"/>
</dbReference>
<evidence type="ECO:0000256" key="3">
    <source>
        <dbReference type="ARBA" id="ARBA00023125"/>
    </source>
</evidence>
<evidence type="ECO:0000313" key="6">
    <source>
        <dbReference type="EMBL" id="GLY79775.1"/>
    </source>
</evidence>
<dbReference type="InterPro" id="IPR013325">
    <property type="entry name" value="RNA_pol_sigma_r2"/>
</dbReference>
<dbReference type="Gene3D" id="1.10.1740.10">
    <property type="match status" value="1"/>
</dbReference>
<organism evidence="6 7">
    <name type="scientific">Actinoallomurus iriomotensis</name>
    <dbReference type="NCBI Taxonomy" id="478107"/>
    <lineage>
        <taxon>Bacteria</taxon>
        <taxon>Bacillati</taxon>
        <taxon>Actinomycetota</taxon>
        <taxon>Actinomycetes</taxon>
        <taxon>Streptosporangiales</taxon>
        <taxon>Thermomonosporaceae</taxon>
        <taxon>Actinoallomurus</taxon>
    </lineage>
</organism>
<evidence type="ECO:0000256" key="4">
    <source>
        <dbReference type="ARBA" id="ARBA00023163"/>
    </source>
</evidence>
<keyword evidence="3" id="KW-0238">DNA-binding</keyword>
<gene>
    <name evidence="6" type="ORF">Airi01_080420</name>
</gene>
<sequence length="573" mass="59937">MEDRLLVEALRSRDPIAMGEIYDAYAERLYGYCWFQLRNGDAAQVAFRDTLMCAEAHVGRLRSPARFGPWLYALARIECRRRRPAGPVQPDVPVARHDQDDVDLRLMAWRAVTGLPPLSRELLDLRHRHGLTDSDIALVVGLRAKEIGELLGQAAVLLEAALIAEILAHDGLDGCSQRAALLRPRKDEIDDDLRETLVRHSLECPRCARHLPDNIAPRKVYALLPDAPLPPALRGRLMNCFTDPELAGYRLFAAARVSRFGAQGFPQQPGTGPAAALRRASEDASRGWPRALAAAAGALLAAVTAIAVCGYLGDDTLHGRDGVIAGPPGKRSPRPSPAPPSRPSGARPVSATLPLALPAPAGPAVLGAVPPKDYLWAPVAQDLDVRPGRLTLPAGGAGLIVLSCPAGTLDWQASGGRPTRLSPAAGTLRCGVAQLVTVRAPAGGSGSAVVTFWPGGHQVQIVWGDRPPYPPPSTPEPVPTPTPTPTEPPSGEPSPSGPPSGQSPPGEPAPGPSAPSRPESPQPPPSRPAPTAPTQAPPPESPPAKPAPTDPAPAPADPPHSDPPADPSSGSAG</sequence>
<keyword evidence="4" id="KW-0804">Transcription</keyword>
<dbReference type="PANTHER" id="PTHR43133">
    <property type="entry name" value="RNA POLYMERASE ECF-TYPE SIGMA FACTO"/>
    <property type="match status" value="1"/>
</dbReference>
<dbReference type="GO" id="GO:0016987">
    <property type="term" value="F:sigma factor activity"/>
    <property type="evidence" value="ECO:0007669"/>
    <property type="project" value="UniProtKB-KW"/>
</dbReference>
<dbReference type="GO" id="GO:0006352">
    <property type="term" value="P:DNA-templated transcription initiation"/>
    <property type="evidence" value="ECO:0007669"/>
    <property type="project" value="InterPro"/>
</dbReference>
<reference evidence="6" key="1">
    <citation type="submission" date="2023-03" db="EMBL/GenBank/DDBJ databases">
        <title>Actinoallomurus iriomotensis NBRC 103681.</title>
        <authorList>
            <person name="Ichikawa N."/>
            <person name="Sato H."/>
            <person name="Tonouchi N."/>
        </authorList>
    </citation>
    <scope>NUCLEOTIDE SEQUENCE</scope>
    <source>
        <strain evidence="6">NBRC 103681</strain>
    </source>
</reference>
<evidence type="ECO:0000256" key="1">
    <source>
        <dbReference type="ARBA" id="ARBA00023015"/>
    </source>
</evidence>
<accession>A0A9W6VTI6</accession>
<feature type="region of interest" description="Disordered" evidence="5">
    <location>
        <begin position="462"/>
        <end position="573"/>
    </location>
</feature>
<keyword evidence="2" id="KW-0731">Sigma factor</keyword>
<evidence type="ECO:0000256" key="2">
    <source>
        <dbReference type="ARBA" id="ARBA00023082"/>
    </source>
</evidence>
<dbReference type="SUPFAM" id="SSF88946">
    <property type="entry name" value="Sigma2 domain of RNA polymerase sigma factors"/>
    <property type="match status" value="1"/>
</dbReference>
<feature type="compositionally biased region" description="Pro residues" evidence="5">
    <location>
        <begin position="467"/>
        <end position="566"/>
    </location>
</feature>
<keyword evidence="1" id="KW-0805">Transcription regulation</keyword>
<proteinExistence type="predicted"/>
<dbReference type="RefSeq" id="WP_285631771.1">
    <property type="nucleotide sequence ID" value="NZ_BSTJ01000012.1"/>
</dbReference>
<dbReference type="PANTHER" id="PTHR43133:SF8">
    <property type="entry name" value="RNA POLYMERASE SIGMA FACTOR HI_1459-RELATED"/>
    <property type="match status" value="1"/>
</dbReference>
<dbReference type="GO" id="GO:0003677">
    <property type="term" value="F:DNA binding"/>
    <property type="evidence" value="ECO:0007669"/>
    <property type="project" value="UniProtKB-KW"/>
</dbReference>
<name>A0A9W6VTI6_9ACTN</name>
<dbReference type="Proteomes" id="UP001165135">
    <property type="component" value="Unassembled WGS sequence"/>
</dbReference>
<comment type="caution">
    <text evidence="6">The sequence shown here is derived from an EMBL/GenBank/DDBJ whole genome shotgun (WGS) entry which is preliminary data.</text>
</comment>
<protein>
    <submittedName>
        <fullName evidence="6">Uncharacterized protein</fullName>
    </submittedName>
</protein>
<dbReference type="EMBL" id="BSTJ01000012">
    <property type="protein sequence ID" value="GLY79775.1"/>
    <property type="molecule type" value="Genomic_DNA"/>
</dbReference>
<evidence type="ECO:0000256" key="5">
    <source>
        <dbReference type="SAM" id="MobiDB-lite"/>
    </source>
</evidence>